<evidence type="ECO:0000259" key="2">
    <source>
        <dbReference type="Pfam" id="PF00171"/>
    </source>
</evidence>
<dbReference type="EMBL" id="RAQO01000010">
    <property type="protein sequence ID" value="RKF13703.1"/>
    <property type="molecule type" value="Genomic_DNA"/>
</dbReference>
<dbReference type="OrthoDB" id="9812625at2"/>
<evidence type="ECO:0000313" key="3">
    <source>
        <dbReference type="EMBL" id="RKF13703.1"/>
    </source>
</evidence>
<sequence>MSSLQLDSLTLGFIETSPLPFLVNGQWLNSSEQIDVSDPATGELITAIAAASPDDVENAVSAGEAAFKDWGKSSVEFRAQCLRKLAQLITRDQQVLAELECIDVGKPVSAALGFDVPFAADCFNFYADVVEKATFEVELGLSVTDSQTIKRPYGVAGFVFPWNFPLTLCAWGIGPALAAGNTVVIKPASETPLSTLYLGKLCLEAGFPAGVVNILPGRGSVTGEALISHPRVKLMSFTGSTEVGRHVGEVCGANLVPAKLELGGKGAAIVCSDADVDASAEGLCGAVSLNAGQVCCTASRWYIHESIYDAFVAKATANFESLVVKRGLESDAQMGPICTRKQMTHVLACIADAQANGARIITGGKRILEGDLAKGYFVEPTLLEGSDDNPWAQEEIFGPVAFLLKFSDEQEVIERANQNTYGLANSIWSSNPSKARALAHELVGGNTWINAHNVFEYGLHYGACNKSGCGGGVNSLATFEGYLRHQSIAAIR</sequence>
<dbReference type="FunFam" id="3.40.605.10:FF:000001">
    <property type="entry name" value="Aldehyde dehydrogenase 1"/>
    <property type="match status" value="1"/>
</dbReference>
<evidence type="ECO:0000256" key="1">
    <source>
        <dbReference type="ARBA" id="ARBA00023002"/>
    </source>
</evidence>
<dbReference type="Pfam" id="PF00171">
    <property type="entry name" value="Aldedh"/>
    <property type="match status" value="1"/>
</dbReference>
<proteinExistence type="predicted"/>
<protein>
    <submittedName>
        <fullName evidence="3">Aldehyde dehydrogenase</fullName>
    </submittedName>
</protein>
<dbReference type="SUPFAM" id="SSF53720">
    <property type="entry name" value="ALDH-like"/>
    <property type="match status" value="1"/>
</dbReference>
<feature type="domain" description="Aldehyde dehydrogenase" evidence="2">
    <location>
        <begin position="28"/>
        <end position="487"/>
    </location>
</feature>
<dbReference type="InterPro" id="IPR016161">
    <property type="entry name" value="Ald_DH/histidinol_DH"/>
</dbReference>
<dbReference type="InterPro" id="IPR015590">
    <property type="entry name" value="Aldehyde_DH_dom"/>
</dbReference>
<dbReference type="InterPro" id="IPR016163">
    <property type="entry name" value="Ald_DH_C"/>
</dbReference>
<dbReference type="GO" id="GO:0004030">
    <property type="term" value="F:aldehyde dehydrogenase [NAD(P)+] activity"/>
    <property type="evidence" value="ECO:0007669"/>
    <property type="project" value="UniProtKB-ARBA"/>
</dbReference>
<evidence type="ECO:0000313" key="4">
    <source>
        <dbReference type="Proteomes" id="UP000286482"/>
    </source>
</evidence>
<dbReference type="InterPro" id="IPR016162">
    <property type="entry name" value="Ald_DH_N"/>
</dbReference>
<gene>
    <name evidence="3" type="ORF">DBZ36_18195</name>
</gene>
<dbReference type="AlphaFoldDB" id="A0A420E6T7"/>
<name>A0A420E6T7_9ALTE</name>
<organism evidence="3 4">
    <name type="scientific">Alginatibacterium sediminis</name>
    <dbReference type="NCBI Taxonomy" id="2164068"/>
    <lineage>
        <taxon>Bacteria</taxon>
        <taxon>Pseudomonadati</taxon>
        <taxon>Pseudomonadota</taxon>
        <taxon>Gammaproteobacteria</taxon>
        <taxon>Alteromonadales</taxon>
        <taxon>Alteromonadaceae</taxon>
        <taxon>Alginatibacterium</taxon>
    </lineage>
</organism>
<reference evidence="3 4" key="1">
    <citation type="submission" date="2018-09" db="EMBL/GenBank/DDBJ databases">
        <authorList>
            <person name="Wang Z."/>
        </authorList>
    </citation>
    <scope>NUCLEOTIDE SEQUENCE [LARGE SCALE GENOMIC DNA]</scope>
    <source>
        <strain evidence="3 4">ALS 81</strain>
    </source>
</reference>
<dbReference type="RefSeq" id="WP_120356413.1">
    <property type="nucleotide sequence ID" value="NZ_RAQO01000010.1"/>
</dbReference>
<keyword evidence="4" id="KW-1185">Reference proteome</keyword>
<dbReference type="Proteomes" id="UP000286482">
    <property type="component" value="Unassembled WGS sequence"/>
</dbReference>
<comment type="caution">
    <text evidence="3">The sequence shown here is derived from an EMBL/GenBank/DDBJ whole genome shotgun (WGS) entry which is preliminary data.</text>
</comment>
<accession>A0A420E6T7</accession>
<keyword evidence="1" id="KW-0560">Oxidoreductase</keyword>
<dbReference type="PANTHER" id="PTHR11699">
    <property type="entry name" value="ALDEHYDE DEHYDROGENASE-RELATED"/>
    <property type="match status" value="1"/>
</dbReference>
<dbReference type="Gene3D" id="3.40.309.10">
    <property type="entry name" value="Aldehyde Dehydrogenase, Chain A, domain 2"/>
    <property type="match status" value="1"/>
</dbReference>
<dbReference type="Gene3D" id="3.40.605.10">
    <property type="entry name" value="Aldehyde Dehydrogenase, Chain A, domain 1"/>
    <property type="match status" value="1"/>
</dbReference>